<dbReference type="InterPro" id="IPR011723">
    <property type="entry name" value="Znf/thioredoxin_put"/>
</dbReference>
<keyword evidence="2" id="KW-0812">Transmembrane</keyword>
<protein>
    <recommendedName>
        <fullName evidence="3">Zinc finger/thioredoxin putative domain-containing protein</fullName>
    </recommendedName>
</protein>
<keyword evidence="2" id="KW-0472">Membrane</keyword>
<evidence type="ECO:0000313" key="5">
    <source>
        <dbReference type="Proteomes" id="UP000623067"/>
    </source>
</evidence>
<comment type="caution">
    <text evidence="4">The sequence shown here is derived from an EMBL/GenBank/DDBJ whole genome shotgun (WGS) entry which is preliminary data.</text>
</comment>
<dbReference type="SUPFAM" id="SSF101447">
    <property type="entry name" value="Formin homology 2 domain (FH2 domain)"/>
    <property type="match status" value="1"/>
</dbReference>
<dbReference type="EMBL" id="BMIH01000004">
    <property type="protein sequence ID" value="GGB39034.1"/>
    <property type="molecule type" value="Genomic_DNA"/>
</dbReference>
<evidence type="ECO:0000256" key="1">
    <source>
        <dbReference type="SAM" id="MobiDB-lite"/>
    </source>
</evidence>
<gene>
    <name evidence="4" type="ORF">GCM10011380_30620</name>
</gene>
<dbReference type="RefSeq" id="WP_188659644.1">
    <property type="nucleotide sequence ID" value="NZ_BMIH01000004.1"/>
</dbReference>
<feature type="domain" description="Zinc finger/thioredoxin putative" evidence="3">
    <location>
        <begin position="1"/>
        <end position="36"/>
    </location>
</feature>
<feature type="region of interest" description="Disordered" evidence="1">
    <location>
        <begin position="45"/>
        <end position="97"/>
    </location>
</feature>
<evidence type="ECO:0000313" key="4">
    <source>
        <dbReference type="EMBL" id="GGB39034.1"/>
    </source>
</evidence>
<dbReference type="InterPro" id="IPR047676">
    <property type="entry name" value="FxLYD_dom"/>
</dbReference>
<keyword evidence="2" id="KW-1133">Transmembrane helix</keyword>
<dbReference type="Proteomes" id="UP000623067">
    <property type="component" value="Unassembled WGS sequence"/>
</dbReference>
<evidence type="ECO:0000259" key="3">
    <source>
        <dbReference type="Pfam" id="PF13717"/>
    </source>
</evidence>
<proteinExistence type="predicted"/>
<feature type="transmembrane region" description="Helical" evidence="2">
    <location>
        <begin position="161"/>
        <end position="181"/>
    </location>
</feature>
<sequence>MILECPECRTRYLVPDSAIGVEGRTVRCANCRHSWFQEPAILDLARPVAPPPPPPQAPPPPPPPPPPPTPPAPVAAPEPAYARDEEEGWSAPPEPVAAPMPAPVIPNPAAMPSPAAAAGMPIAGPGYATGSYAAAEAFAADPDAYAYRPPVRARRNPARRWTALALLAGLLMLAGVGAILWTGAPGLASRMGLELPGSETPLRLRDNPIERRELENGSELFAVSGQVTNPSSERQRVPDIRAELRDADGRLVYSWTITPERRTLAPGASIDFNSAKLDVPANSKRLELSFAGEGS</sequence>
<dbReference type="Pfam" id="PF13717">
    <property type="entry name" value="Zn_ribbon_4"/>
    <property type="match status" value="1"/>
</dbReference>
<keyword evidence="5" id="KW-1185">Reference proteome</keyword>
<evidence type="ECO:0000256" key="2">
    <source>
        <dbReference type="SAM" id="Phobius"/>
    </source>
</evidence>
<dbReference type="AlphaFoldDB" id="A0A916TBE7"/>
<reference evidence="4" key="1">
    <citation type="journal article" date="2014" name="Int. J. Syst. Evol. Microbiol.">
        <title>Complete genome sequence of Corynebacterium casei LMG S-19264T (=DSM 44701T), isolated from a smear-ripened cheese.</title>
        <authorList>
            <consortium name="US DOE Joint Genome Institute (JGI-PGF)"/>
            <person name="Walter F."/>
            <person name="Albersmeier A."/>
            <person name="Kalinowski J."/>
            <person name="Ruckert C."/>
        </authorList>
    </citation>
    <scope>NUCLEOTIDE SEQUENCE</scope>
    <source>
        <strain evidence="4">CGMCC 1.15330</strain>
    </source>
</reference>
<accession>A0A916TBE7</accession>
<dbReference type="NCBIfam" id="TIGR02098">
    <property type="entry name" value="MJ0042_CXXC"/>
    <property type="match status" value="1"/>
</dbReference>
<dbReference type="NCBIfam" id="NF038353">
    <property type="entry name" value="FxLYD_dom"/>
    <property type="match status" value="1"/>
</dbReference>
<reference evidence="4" key="2">
    <citation type="submission" date="2020-09" db="EMBL/GenBank/DDBJ databases">
        <authorList>
            <person name="Sun Q."/>
            <person name="Zhou Y."/>
        </authorList>
    </citation>
    <scope>NUCLEOTIDE SEQUENCE</scope>
    <source>
        <strain evidence="4">CGMCC 1.15330</strain>
    </source>
</reference>
<organism evidence="4 5">
    <name type="scientific">Sphingomonas metalli</name>
    <dbReference type="NCBI Taxonomy" id="1779358"/>
    <lineage>
        <taxon>Bacteria</taxon>
        <taxon>Pseudomonadati</taxon>
        <taxon>Pseudomonadota</taxon>
        <taxon>Alphaproteobacteria</taxon>
        <taxon>Sphingomonadales</taxon>
        <taxon>Sphingomonadaceae</taxon>
        <taxon>Sphingomonas</taxon>
    </lineage>
</organism>
<name>A0A916TBE7_9SPHN</name>
<dbReference type="PRINTS" id="PR01217">
    <property type="entry name" value="PRICHEXTENSN"/>
</dbReference>
<feature type="compositionally biased region" description="Pro residues" evidence="1">
    <location>
        <begin position="48"/>
        <end position="76"/>
    </location>
</feature>